<keyword evidence="2" id="KW-1185">Reference proteome</keyword>
<accession>A0A6G0TG94</accession>
<protein>
    <submittedName>
        <fullName evidence="1">Uncharacterized protein</fullName>
    </submittedName>
</protein>
<sequence>ETNLHSWPQLFGNFEKHTFINKDCFVLKINNFYTSKLKLLSTIKLLSKLFKTCCITRSIYGIKCLIDTLAIELKNIPMLHIIVIALSLSSIQHCSFLIISNTIEVISGKYSSIPPSILSINLSSIKVEADNSSAIAAIHSPAALIGFKTYSSKNQVSSSPIEQRLAQLVLNVKIHTLIQVNQNNHMHSLDLNSIINNKGSTILSTVQCLNKIIHKCCYMGLKHLRNLPLINSCLANTAIS</sequence>
<name>A0A6G0TG94_APHGL</name>
<evidence type="ECO:0000313" key="2">
    <source>
        <dbReference type="Proteomes" id="UP000475862"/>
    </source>
</evidence>
<dbReference type="EMBL" id="VYZN01000039">
    <property type="protein sequence ID" value="KAE9532414.1"/>
    <property type="molecule type" value="Genomic_DNA"/>
</dbReference>
<gene>
    <name evidence="1" type="ORF">AGLY_010037</name>
</gene>
<reference evidence="1 2" key="1">
    <citation type="submission" date="2019-08" db="EMBL/GenBank/DDBJ databases">
        <title>The genome of the soybean aphid Biotype 1, its phylome, world population structure and adaptation to the North American continent.</title>
        <authorList>
            <person name="Giordano R."/>
            <person name="Donthu R.K."/>
            <person name="Hernandez A.G."/>
            <person name="Wright C.L."/>
            <person name="Zimin A.V."/>
        </authorList>
    </citation>
    <scope>NUCLEOTIDE SEQUENCE [LARGE SCALE GENOMIC DNA]</scope>
    <source>
        <tissue evidence="1">Whole aphids</tissue>
    </source>
</reference>
<dbReference type="AlphaFoldDB" id="A0A6G0TG94"/>
<dbReference type="Proteomes" id="UP000475862">
    <property type="component" value="Unassembled WGS sequence"/>
</dbReference>
<comment type="caution">
    <text evidence="1">The sequence shown here is derived from an EMBL/GenBank/DDBJ whole genome shotgun (WGS) entry which is preliminary data.</text>
</comment>
<organism evidence="1 2">
    <name type="scientific">Aphis glycines</name>
    <name type="common">Soybean aphid</name>
    <dbReference type="NCBI Taxonomy" id="307491"/>
    <lineage>
        <taxon>Eukaryota</taxon>
        <taxon>Metazoa</taxon>
        <taxon>Ecdysozoa</taxon>
        <taxon>Arthropoda</taxon>
        <taxon>Hexapoda</taxon>
        <taxon>Insecta</taxon>
        <taxon>Pterygota</taxon>
        <taxon>Neoptera</taxon>
        <taxon>Paraneoptera</taxon>
        <taxon>Hemiptera</taxon>
        <taxon>Sternorrhyncha</taxon>
        <taxon>Aphidomorpha</taxon>
        <taxon>Aphidoidea</taxon>
        <taxon>Aphididae</taxon>
        <taxon>Aphidini</taxon>
        <taxon>Aphis</taxon>
        <taxon>Aphis</taxon>
    </lineage>
</organism>
<feature type="non-terminal residue" evidence="1">
    <location>
        <position position="1"/>
    </location>
</feature>
<evidence type="ECO:0000313" key="1">
    <source>
        <dbReference type="EMBL" id="KAE9532414.1"/>
    </source>
</evidence>
<proteinExistence type="predicted"/>